<feature type="domain" description="Ookinete surface antigen EGF" evidence="2">
    <location>
        <begin position="23"/>
        <end position="59"/>
    </location>
</feature>
<dbReference type="Gene3D" id="2.90.20.10">
    <property type="entry name" value="Plasmodium vivax P25 domain"/>
    <property type="match status" value="1"/>
</dbReference>
<keyword evidence="5" id="KW-1185">Reference proteome</keyword>
<proteinExistence type="predicted"/>
<evidence type="ECO:0000313" key="4">
    <source>
        <dbReference type="EMBL" id="GAW80009.1"/>
    </source>
</evidence>
<dbReference type="EMBL" id="KU285257">
    <property type="protein sequence ID" value="AND94972.1"/>
    <property type="molecule type" value="Genomic_DNA"/>
</dbReference>
<dbReference type="AlphaFoldDB" id="A0A1B0WVP2"/>
<feature type="domain" description="Ookinete surface antigen EGF" evidence="2">
    <location>
        <begin position="111"/>
        <end position="148"/>
    </location>
</feature>
<evidence type="ECO:0000259" key="2">
    <source>
        <dbReference type="Pfam" id="PF06247"/>
    </source>
</evidence>
<dbReference type="Proteomes" id="UP000195521">
    <property type="component" value="Unassembled WGS sequence"/>
</dbReference>
<dbReference type="RefSeq" id="XP_028542598.1">
    <property type="nucleotide sequence ID" value="XM_028686797.1"/>
</dbReference>
<name>A0A1B0WVP2_PLAGO</name>
<evidence type="ECO:0000313" key="5">
    <source>
        <dbReference type="Proteomes" id="UP000195521"/>
    </source>
</evidence>
<dbReference type="OMA" id="DYAVCTN"/>
<dbReference type="EMBL" id="BDQF01000007">
    <property type="protein sequence ID" value="GAW80009.1"/>
    <property type="molecule type" value="Genomic_DNA"/>
</dbReference>
<protein>
    <submittedName>
        <fullName evidence="3">Ookinete surface protein P28</fullName>
    </submittedName>
    <submittedName>
        <fullName evidence="4">Sexual stage surface protein Pvs28</fullName>
    </submittedName>
</protein>
<reference evidence="5" key="3">
    <citation type="submission" date="2017-04" db="EMBL/GenBank/DDBJ databases">
        <title>Plasmodium gonderi genome.</title>
        <authorList>
            <person name="Arisue N."/>
            <person name="Honma H."/>
            <person name="Kawai S."/>
            <person name="Tougan T."/>
            <person name="Tanabe K."/>
            <person name="Horii T."/>
        </authorList>
    </citation>
    <scope>NUCLEOTIDE SEQUENCE [LARGE SCALE GENOMIC DNA]</scope>
    <source>
        <strain evidence="5">ATCC 30045</strain>
    </source>
</reference>
<feature type="signal peptide" evidence="1">
    <location>
        <begin position="1"/>
        <end position="22"/>
    </location>
</feature>
<dbReference type="OrthoDB" id="10045365at2759"/>
<dbReference type="GO" id="GO:0009986">
    <property type="term" value="C:cell surface"/>
    <property type="evidence" value="ECO:0007669"/>
    <property type="project" value="InterPro"/>
</dbReference>
<evidence type="ECO:0000313" key="3">
    <source>
        <dbReference type="EMBL" id="AND94972.1"/>
    </source>
</evidence>
<sequence length="231" mass="24784">MNTYYSLFVFFVGLLAIKYAHAKVTADTVCKNGYLIQMSNHFECKCNVGFVLLNENTCEQKLACSNVQNLNKSCDDYAICSNASLRADEKAAICTCIKNYVFTNQKCISNVCNKIVCDKGKCVIDPANVNNSICSCDIGTVLDESKKCGKPGKTECTLKCKSGEVCELIGTFYKCVVKGSGGGGNGGEGSGGESSGGEGNPEQSGAVHSIMNRYAQISILIVFAFFMMTMV</sequence>
<organism evidence="3">
    <name type="scientific">Plasmodium gonderi</name>
    <dbReference type="NCBI Taxonomy" id="77519"/>
    <lineage>
        <taxon>Eukaryota</taxon>
        <taxon>Sar</taxon>
        <taxon>Alveolata</taxon>
        <taxon>Apicomplexa</taxon>
        <taxon>Aconoidasida</taxon>
        <taxon>Haemosporida</taxon>
        <taxon>Plasmodiidae</taxon>
        <taxon>Plasmodium</taxon>
        <taxon>Plasmodium (Plasmodium)</taxon>
    </lineage>
</organism>
<gene>
    <name evidence="4" type="ORF">PGO_061540</name>
</gene>
<dbReference type="GO" id="GO:0016020">
    <property type="term" value="C:membrane"/>
    <property type="evidence" value="ECO:0007669"/>
    <property type="project" value="InterPro"/>
</dbReference>
<dbReference type="Pfam" id="PF06247">
    <property type="entry name" value="Plasmod_Pvs28"/>
    <property type="match status" value="2"/>
</dbReference>
<dbReference type="InterPro" id="IPR010423">
    <property type="entry name" value="Pvs25/Psv28_EGF"/>
</dbReference>
<accession>A0A1B0WVP2</accession>
<reference evidence="3" key="1">
    <citation type="journal article" date="2016" name="PLoS Negl. Trop. Dis.">
        <title>Evolution of the Transmission-Blocking Vaccine Candidates Pvs28 and Pvs25 in Plasmodium vivax: Geographic Differentiation and Evidence of Positive Selection.</title>
        <authorList>
            <person name="Chaurio R.A."/>
            <person name="Pacheco M.A."/>
            <person name="Cornejo O.E."/>
            <person name="Durrego E."/>
            <person name="Stanley C.E.Jr."/>
            <person name="Castillo A.I."/>
            <person name="Herrera S."/>
            <person name="Escalante A.A."/>
        </authorList>
    </citation>
    <scope>NUCLEOTIDE SEQUENCE</scope>
</reference>
<reference evidence="4" key="2">
    <citation type="journal article" date="2017" name="Genome Announc.">
        <title>Draft Genome Sequence of Plasmodium gonderi, a Malaria Parasite of African Old World Monkeys.</title>
        <authorList>
            <person name="Honma H."/>
            <person name="Kawai S."/>
            <person name="Motooka D."/>
            <person name="Nakamura S."/>
            <person name="Tougan T."/>
            <person name="Horii T."/>
            <person name="Arisue N."/>
        </authorList>
    </citation>
    <scope>NUCLEOTIDE SEQUENCE</scope>
    <source>
        <strain evidence="4">ATCC 30045</strain>
    </source>
</reference>
<keyword evidence="1" id="KW-0732">Signal</keyword>
<evidence type="ECO:0000256" key="1">
    <source>
        <dbReference type="SAM" id="SignalP"/>
    </source>
</evidence>
<dbReference type="GeneID" id="39746721"/>
<feature type="chain" id="PRO_5011886814" evidence="1">
    <location>
        <begin position="23"/>
        <end position="231"/>
    </location>
</feature>